<gene>
    <name evidence="2" type="ORF">RHSIM_Rhsim11G0007600</name>
</gene>
<evidence type="ECO:0000256" key="1">
    <source>
        <dbReference type="SAM" id="MobiDB-lite"/>
    </source>
</evidence>
<protein>
    <submittedName>
        <fullName evidence="2">Uncharacterized protein</fullName>
    </submittedName>
</protein>
<name>A0A834LB78_RHOSS</name>
<dbReference type="Proteomes" id="UP000626092">
    <property type="component" value="Unassembled WGS sequence"/>
</dbReference>
<evidence type="ECO:0000313" key="3">
    <source>
        <dbReference type="Proteomes" id="UP000626092"/>
    </source>
</evidence>
<sequence>MMDNHGDNNSPKPSYNKGKNVVAPPDTLGSKRTAPNPSPTWPPIATSREQIAAFVTLRASRDGQDVDDSCGGPKIVWDADAQHGLGAECVGRMRDRCC</sequence>
<comment type="caution">
    <text evidence="2">The sequence shown here is derived from an EMBL/GenBank/DDBJ whole genome shotgun (WGS) entry which is preliminary data.</text>
</comment>
<feature type="region of interest" description="Disordered" evidence="1">
    <location>
        <begin position="1"/>
        <end position="45"/>
    </location>
</feature>
<keyword evidence="3" id="KW-1185">Reference proteome</keyword>
<evidence type="ECO:0000313" key="2">
    <source>
        <dbReference type="EMBL" id="KAF7127223.1"/>
    </source>
</evidence>
<proteinExistence type="predicted"/>
<accession>A0A834LB78</accession>
<reference evidence="2" key="1">
    <citation type="submission" date="2019-11" db="EMBL/GenBank/DDBJ databases">
        <authorList>
            <person name="Liu Y."/>
            <person name="Hou J."/>
            <person name="Li T.-Q."/>
            <person name="Guan C.-H."/>
            <person name="Wu X."/>
            <person name="Wu H.-Z."/>
            <person name="Ling F."/>
            <person name="Zhang R."/>
            <person name="Shi X.-G."/>
            <person name="Ren J.-P."/>
            <person name="Chen E.-F."/>
            <person name="Sun J.-M."/>
        </authorList>
    </citation>
    <scope>NUCLEOTIDE SEQUENCE</scope>
    <source>
        <strain evidence="2">Adult_tree_wgs_1</strain>
        <tissue evidence="2">Leaves</tissue>
    </source>
</reference>
<dbReference type="EMBL" id="WJXA01000011">
    <property type="protein sequence ID" value="KAF7127223.1"/>
    <property type="molecule type" value="Genomic_DNA"/>
</dbReference>
<organism evidence="2 3">
    <name type="scientific">Rhododendron simsii</name>
    <name type="common">Sims's rhododendron</name>
    <dbReference type="NCBI Taxonomy" id="118357"/>
    <lineage>
        <taxon>Eukaryota</taxon>
        <taxon>Viridiplantae</taxon>
        <taxon>Streptophyta</taxon>
        <taxon>Embryophyta</taxon>
        <taxon>Tracheophyta</taxon>
        <taxon>Spermatophyta</taxon>
        <taxon>Magnoliopsida</taxon>
        <taxon>eudicotyledons</taxon>
        <taxon>Gunneridae</taxon>
        <taxon>Pentapetalae</taxon>
        <taxon>asterids</taxon>
        <taxon>Ericales</taxon>
        <taxon>Ericaceae</taxon>
        <taxon>Ericoideae</taxon>
        <taxon>Rhodoreae</taxon>
        <taxon>Rhododendron</taxon>
    </lineage>
</organism>
<dbReference type="AlphaFoldDB" id="A0A834LB78"/>